<accession>A0AAN7SGG7</accession>
<dbReference type="InterPro" id="IPR036273">
    <property type="entry name" value="CRAL/TRIO_N_dom_sf"/>
</dbReference>
<protein>
    <recommendedName>
        <fullName evidence="1">CRAL-TRIO domain-containing protein</fullName>
    </recommendedName>
</protein>
<feature type="domain" description="CRAL-TRIO" evidence="1">
    <location>
        <begin position="70"/>
        <end position="243"/>
    </location>
</feature>
<dbReference type="InterPro" id="IPR001251">
    <property type="entry name" value="CRAL-TRIO_dom"/>
</dbReference>
<name>A0AAN7SGG7_9COLE</name>
<dbReference type="AlphaFoldDB" id="A0AAN7SGG7"/>
<gene>
    <name evidence="2" type="ORF">RN001_008183</name>
</gene>
<dbReference type="GO" id="GO:1902936">
    <property type="term" value="F:phosphatidylinositol bisphosphate binding"/>
    <property type="evidence" value="ECO:0007669"/>
    <property type="project" value="TreeGrafter"/>
</dbReference>
<dbReference type="Gene3D" id="1.20.5.1200">
    <property type="entry name" value="Alpha-tocopherol transfer"/>
    <property type="match status" value="1"/>
</dbReference>
<dbReference type="PANTHER" id="PTHR10174">
    <property type="entry name" value="ALPHA-TOCOPHEROL TRANSFER PROTEIN-RELATED"/>
    <property type="match status" value="1"/>
</dbReference>
<keyword evidence="3" id="KW-1185">Reference proteome</keyword>
<dbReference type="SUPFAM" id="SSF46938">
    <property type="entry name" value="CRAL/TRIO N-terminal domain"/>
    <property type="match status" value="1"/>
</dbReference>
<evidence type="ECO:0000259" key="1">
    <source>
        <dbReference type="PROSITE" id="PS50191"/>
    </source>
</evidence>
<evidence type="ECO:0000313" key="3">
    <source>
        <dbReference type="Proteomes" id="UP001353858"/>
    </source>
</evidence>
<reference evidence="3" key="1">
    <citation type="submission" date="2023-01" db="EMBL/GenBank/DDBJ databases">
        <title>Key to firefly adult light organ development and bioluminescence: homeobox transcription factors regulate luciferase expression and transportation to peroxisome.</title>
        <authorList>
            <person name="Fu X."/>
        </authorList>
    </citation>
    <scope>NUCLEOTIDE SEQUENCE [LARGE SCALE GENOMIC DNA]</scope>
</reference>
<dbReference type="SMART" id="SM00516">
    <property type="entry name" value="SEC14"/>
    <property type="match status" value="1"/>
</dbReference>
<comment type="caution">
    <text evidence="2">The sequence shown here is derived from an EMBL/GenBank/DDBJ whole genome shotgun (WGS) entry which is preliminary data.</text>
</comment>
<evidence type="ECO:0000313" key="2">
    <source>
        <dbReference type="EMBL" id="KAK4880037.1"/>
    </source>
</evidence>
<organism evidence="2 3">
    <name type="scientific">Aquatica leii</name>
    <dbReference type="NCBI Taxonomy" id="1421715"/>
    <lineage>
        <taxon>Eukaryota</taxon>
        <taxon>Metazoa</taxon>
        <taxon>Ecdysozoa</taxon>
        <taxon>Arthropoda</taxon>
        <taxon>Hexapoda</taxon>
        <taxon>Insecta</taxon>
        <taxon>Pterygota</taxon>
        <taxon>Neoptera</taxon>
        <taxon>Endopterygota</taxon>
        <taxon>Coleoptera</taxon>
        <taxon>Polyphaga</taxon>
        <taxon>Elateriformia</taxon>
        <taxon>Elateroidea</taxon>
        <taxon>Lampyridae</taxon>
        <taxon>Luciolinae</taxon>
        <taxon>Aquatica</taxon>
    </lineage>
</organism>
<dbReference type="Pfam" id="PF00650">
    <property type="entry name" value="CRAL_TRIO"/>
    <property type="match status" value="1"/>
</dbReference>
<dbReference type="Gene3D" id="1.10.8.20">
    <property type="entry name" value="N-terminal domain of phosphatidylinositol transfer protein sec14p"/>
    <property type="match status" value="1"/>
</dbReference>
<dbReference type="SUPFAM" id="SSF52087">
    <property type="entry name" value="CRAL/TRIO domain"/>
    <property type="match status" value="1"/>
</dbReference>
<dbReference type="PRINTS" id="PR00180">
    <property type="entry name" value="CRETINALDHBP"/>
</dbReference>
<sequence>MEEKAVIEFNETPSKREETLKSLEGWLKENLHINLQRDTLWLLNFIRGCDFDTQQTQNMLKNYLTLKDFVPEIVDHQDPLLLDLQDVMQNRTIIPFGTPNIDCVIFRWSSVNPNKTKFSSYIKLGLMLYEIFMNESETIMIVGQCIIIDCQDLCFAHLKQYTLSTIRKLLNHVFNSIPMRVKHFYFINCNQLLQAIYRLFRPFFPNYIQKIVKFYGQDYSGIYTDIPRHFFPIEYGGDTSCIDDISIEWKTKFESYRDWFLKHENLTTDF</sequence>
<dbReference type="CDD" id="cd00170">
    <property type="entry name" value="SEC14"/>
    <property type="match status" value="1"/>
</dbReference>
<dbReference type="Gene3D" id="3.40.525.10">
    <property type="entry name" value="CRAL-TRIO lipid binding domain"/>
    <property type="match status" value="1"/>
</dbReference>
<dbReference type="Proteomes" id="UP001353858">
    <property type="component" value="Unassembled WGS sequence"/>
</dbReference>
<dbReference type="EMBL" id="JARPUR010000003">
    <property type="protein sequence ID" value="KAK4880037.1"/>
    <property type="molecule type" value="Genomic_DNA"/>
</dbReference>
<dbReference type="InterPro" id="IPR036865">
    <property type="entry name" value="CRAL-TRIO_dom_sf"/>
</dbReference>
<dbReference type="PROSITE" id="PS50191">
    <property type="entry name" value="CRAL_TRIO"/>
    <property type="match status" value="1"/>
</dbReference>
<dbReference type="PANTHER" id="PTHR10174:SF224">
    <property type="entry name" value="RETINOL-BINDING PROTEIN PINTA"/>
    <property type="match status" value="1"/>
</dbReference>
<proteinExistence type="predicted"/>
<dbReference type="GO" id="GO:0016020">
    <property type="term" value="C:membrane"/>
    <property type="evidence" value="ECO:0007669"/>
    <property type="project" value="TreeGrafter"/>
</dbReference>